<dbReference type="OrthoDB" id="9342518at2"/>
<dbReference type="Proteomes" id="UP000197003">
    <property type="component" value="Chromosome"/>
</dbReference>
<dbReference type="RefSeq" id="WP_088565997.1">
    <property type="nucleotide sequence ID" value="NZ_CP020946.1"/>
</dbReference>
<protein>
    <recommendedName>
        <fullName evidence="4">Lipoprotein</fullName>
    </recommendedName>
</protein>
<sequence length="308" mass="33157">MLKKLILAATVLSLAACAFDQDKNAGKQREIEQNGKLQQTYKPVIGTYVGQITTADGTQDLEVKFFELKVDNGAKNSDGSTRLHSTLYATYKRINPAGESYDFVVGFAPETGDLTLVNVKDIKSLGRDEIQTVDAKISGNNILGEAKAISGPKGIVKLSLKARENESTGGGKEEFAYYERLRAQLTAISGTYVGQMDQGNSGPVKGVVGITLRLYVQETVKEGSTVTIPRLMGELNRADDPGHTADLTLTGVYEADLAEPRLTLTGKPARDLNSKFEAAIYGKLVNGVLEGALTSNYSMSGKLILKKQ</sequence>
<evidence type="ECO:0000313" key="3">
    <source>
        <dbReference type="Proteomes" id="UP000197003"/>
    </source>
</evidence>
<dbReference type="EMBL" id="CP020946">
    <property type="protein sequence ID" value="ASD64532.1"/>
    <property type="molecule type" value="Genomic_DNA"/>
</dbReference>
<feature type="signal peptide" evidence="1">
    <location>
        <begin position="1"/>
        <end position="20"/>
    </location>
</feature>
<evidence type="ECO:0000313" key="2">
    <source>
        <dbReference type="EMBL" id="ASD64532.1"/>
    </source>
</evidence>
<proteinExistence type="predicted"/>
<name>A0A1Z3NAN9_BDEBC</name>
<evidence type="ECO:0008006" key="4">
    <source>
        <dbReference type="Google" id="ProtNLM"/>
    </source>
</evidence>
<accession>A0A1Z3NAN9</accession>
<feature type="chain" id="PRO_5013187473" description="Lipoprotein" evidence="1">
    <location>
        <begin position="21"/>
        <end position="308"/>
    </location>
</feature>
<keyword evidence="1" id="KW-0732">Signal</keyword>
<gene>
    <name evidence="2" type="ORF">B9G79_13610</name>
</gene>
<dbReference type="AlphaFoldDB" id="A0A1Z3NAN9"/>
<dbReference type="PROSITE" id="PS51257">
    <property type="entry name" value="PROKAR_LIPOPROTEIN"/>
    <property type="match status" value="1"/>
</dbReference>
<reference evidence="2 3" key="1">
    <citation type="submission" date="2017-04" db="EMBL/GenBank/DDBJ databases">
        <title>Whole genome sequence of Bdellovibrio bacteriovorus strain SSB218315.</title>
        <authorList>
            <person name="Oyedara O."/>
            <person name="Rodriguez-Perez M.A."/>
        </authorList>
    </citation>
    <scope>NUCLEOTIDE SEQUENCE [LARGE SCALE GENOMIC DNA]</scope>
    <source>
        <strain evidence="2 3">SSB218315</strain>
    </source>
</reference>
<organism evidence="2 3">
    <name type="scientific">Bdellovibrio bacteriovorus</name>
    <dbReference type="NCBI Taxonomy" id="959"/>
    <lineage>
        <taxon>Bacteria</taxon>
        <taxon>Pseudomonadati</taxon>
        <taxon>Bdellovibrionota</taxon>
        <taxon>Bdellovibrionia</taxon>
        <taxon>Bdellovibrionales</taxon>
        <taxon>Pseudobdellovibrionaceae</taxon>
        <taxon>Bdellovibrio</taxon>
    </lineage>
</organism>
<evidence type="ECO:0000256" key="1">
    <source>
        <dbReference type="SAM" id="SignalP"/>
    </source>
</evidence>